<dbReference type="Proteomes" id="UP001234178">
    <property type="component" value="Unassembled WGS sequence"/>
</dbReference>
<evidence type="ECO:0000313" key="2">
    <source>
        <dbReference type="EMBL" id="KAK4028679.1"/>
    </source>
</evidence>
<keyword evidence="1" id="KW-0732">Signal</keyword>
<protein>
    <recommendedName>
        <fullName evidence="4">Secreted protein</fullName>
    </recommendedName>
</protein>
<proteinExistence type="predicted"/>
<feature type="signal peptide" evidence="1">
    <location>
        <begin position="1"/>
        <end position="16"/>
    </location>
</feature>
<evidence type="ECO:0000256" key="1">
    <source>
        <dbReference type="SAM" id="SignalP"/>
    </source>
</evidence>
<reference evidence="2 3" key="1">
    <citation type="journal article" date="2023" name="Nucleic Acids Res.">
        <title>The hologenome of Daphnia magna reveals possible DNA methylation and microbiome-mediated evolution of the host genome.</title>
        <authorList>
            <person name="Chaturvedi A."/>
            <person name="Li X."/>
            <person name="Dhandapani V."/>
            <person name="Marshall H."/>
            <person name="Kissane S."/>
            <person name="Cuenca-Cambronero M."/>
            <person name="Asole G."/>
            <person name="Calvet F."/>
            <person name="Ruiz-Romero M."/>
            <person name="Marangio P."/>
            <person name="Guigo R."/>
            <person name="Rago D."/>
            <person name="Mirbahai L."/>
            <person name="Eastwood N."/>
            <person name="Colbourne J.K."/>
            <person name="Zhou J."/>
            <person name="Mallon E."/>
            <person name="Orsini L."/>
        </authorList>
    </citation>
    <scope>NUCLEOTIDE SEQUENCE [LARGE SCALE GENOMIC DNA]</scope>
    <source>
        <strain evidence="2">LRV0_1</strain>
    </source>
</reference>
<evidence type="ECO:0000313" key="3">
    <source>
        <dbReference type="Proteomes" id="UP001234178"/>
    </source>
</evidence>
<sequence>MTRVCWALWGSTEVAAARVLLFRGDGWIPGLLRTSLVAGWLCNGADKPKTKPSIVRSWNRGHQLLMMFPAGYRSVTFPITLRELNLYSGVMNSAGSALMCLHKYGKALRHFQYHCLMLQPLNYGSCEP</sequence>
<dbReference type="EMBL" id="JAOYFB010000039">
    <property type="protein sequence ID" value="KAK4028679.1"/>
    <property type="molecule type" value="Genomic_DNA"/>
</dbReference>
<evidence type="ECO:0008006" key="4">
    <source>
        <dbReference type="Google" id="ProtNLM"/>
    </source>
</evidence>
<comment type="caution">
    <text evidence="2">The sequence shown here is derived from an EMBL/GenBank/DDBJ whole genome shotgun (WGS) entry which is preliminary data.</text>
</comment>
<name>A0ABR0AUE5_9CRUS</name>
<organism evidence="2 3">
    <name type="scientific">Daphnia magna</name>
    <dbReference type="NCBI Taxonomy" id="35525"/>
    <lineage>
        <taxon>Eukaryota</taxon>
        <taxon>Metazoa</taxon>
        <taxon>Ecdysozoa</taxon>
        <taxon>Arthropoda</taxon>
        <taxon>Crustacea</taxon>
        <taxon>Branchiopoda</taxon>
        <taxon>Diplostraca</taxon>
        <taxon>Cladocera</taxon>
        <taxon>Anomopoda</taxon>
        <taxon>Daphniidae</taxon>
        <taxon>Daphnia</taxon>
    </lineage>
</organism>
<gene>
    <name evidence="2" type="ORF">OUZ56_021683</name>
</gene>
<feature type="chain" id="PRO_5046772247" description="Secreted protein" evidence="1">
    <location>
        <begin position="17"/>
        <end position="128"/>
    </location>
</feature>
<keyword evidence="3" id="KW-1185">Reference proteome</keyword>
<accession>A0ABR0AUE5</accession>